<keyword evidence="3" id="KW-1185">Reference proteome</keyword>
<dbReference type="InterPro" id="IPR011051">
    <property type="entry name" value="RmlC_Cupin_sf"/>
</dbReference>
<organism evidence="2 3">
    <name type="scientific">Noviherbaspirillum suwonense</name>
    <dbReference type="NCBI Taxonomy" id="1224511"/>
    <lineage>
        <taxon>Bacteria</taxon>
        <taxon>Pseudomonadati</taxon>
        <taxon>Pseudomonadota</taxon>
        <taxon>Betaproteobacteria</taxon>
        <taxon>Burkholderiales</taxon>
        <taxon>Oxalobacteraceae</taxon>
        <taxon>Noviherbaspirillum</taxon>
    </lineage>
</organism>
<evidence type="ECO:0000313" key="3">
    <source>
        <dbReference type="Proteomes" id="UP001158049"/>
    </source>
</evidence>
<protein>
    <submittedName>
        <fullName evidence="2">Cupin 2 domain-containing protein</fullName>
    </submittedName>
</protein>
<accession>A0ABY1QT86</accession>
<dbReference type="RefSeq" id="WP_283445110.1">
    <property type="nucleotide sequence ID" value="NZ_FXUL01000029.1"/>
</dbReference>
<dbReference type="EMBL" id="FXUL01000029">
    <property type="protein sequence ID" value="SMP78500.1"/>
    <property type="molecule type" value="Genomic_DNA"/>
</dbReference>
<proteinExistence type="predicted"/>
<dbReference type="InterPro" id="IPR014710">
    <property type="entry name" value="RmlC-like_jellyroll"/>
</dbReference>
<dbReference type="Gene3D" id="2.60.120.10">
    <property type="entry name" value="Jelly Rolls"/>
    <property type="match status" value="1"/>
</dbReference>
<gene>
    <name evidence="2" type="ORF">SAMN06295970_1295</name>
</gene>
<sequence>MITHGHFLHDAPTGLPDEISEVMLTGRDLRIERIVSHGQASPPGYWYDQEEDEWVMLLEGEATLRFEAGDALLRLTPGMHAHIPAHARHRVEWTAPGKDTIWLAVFYRNA</sequence>
<comment type="caution">
    <text evidence="2">The sequence shown here is derived from an EMBL/GenBank/DDBJ whole genome shotgun (WGS) entry which is preliminary data.</text>
</comment>
<dbReference type="Proteomes" id="UP001158049">
    <property type="component" value="Unassembled WGS sequence"/>
</dbReference>
<feature type="domain" description="Cupin type-2" evidence="1">
    <location>
        <begin position="38"/>
        <end position="106"/>
    </location>
</feature>
<dbReference type="Pfam" id="PF07883">
    <property type="entry name" value="Cupin_2"/>
    <property type="match status" value="1"/>
</dbReference>
<evidence type="ECO:0000259" key="1">
    <source>
        <dbReference type="Pfam" id="PF07883"/>
    </source>
</evidence>
<evidence type="ECO:0000313" key="2">
    <source>
        <dbReference type="EMBL" id="SMP78500.1"/>
    </source>
</evidence>
<name>A0ABY1QT86_9BURK</name>
<reference evidence="2 3" key="1">
    <citation type="submission" date="2017-05" db="EMBL/GenBank/DDBJ databases">
        <authorList>
            <person name="Varghese N."/>
            <person name="Submissions S."/>
        </authorList>
    </citation>
    <scope>NUCLEOTIDE SEQUENCE [LARGE SCALE GENOMIC DNA]</scope>
    <source>
        <strain evidence="2 3">DSM 26001</strain>
    </source>
</reference>
<dbReference type="InterPro" id="IPR013096">
    <property type="entry name" value="Cupin_2"/>
</dbReference>
<dbReference type="SUPFAM" id="SSF51182">
    <property type="entry name" value="RmlC-like cupins"/>
    <property type="match status" value="1"/>
</dbReference>
<dbReference type="CDD" id="cd06981">
    <property type="entry name" value="cupin_reut_a1446"/>
    <property type="match status" value="1"/>
</dbReference>